<dbReference type="SUPFAM" id="SSF53474">
    <property type="entry name" value="alpha/beta-Hydrolases"/>
    <property type="match status" value="1"/>
</dbReference>
<dbReference type="Pfam" id="PF00561">
    <property type="entry name" value="Abhydrolase_1"/>
    <property type="match status" value="2"/>
</dbReference>
<reference evidence="2 3" key="1">
    <citation type="journal article" date="2024" name="bioRxiv">
        <title>A reference genome for Trichogramma kaykai: A tiny desert-dwelling parasitoid wasp with competing sex-ratio distorters.</title>
        <authorList>
            <person name="Culotta J."/>
            <person name="Lindsey A.R."/>
        </authorList>
    </citation>
    <scope>NUCLEOTIDE SEQUENCE [LARGE SCALE GENOMIC DNA]</scope>
    <source>
        <strain evidence="2 3">KSX58</strain>
    </source>
</reference>
<protein>
    <recommendedName>
        <fullName evidence="1">AB hydrolase-1 domain-containing protein</fullName>
    </recommendedName>
</protein>
<dbReference type="AlphaFoldDB" id="A0ABD2X5J4"/>
<dbReference type="InterPro" id="IPR000073">
    <property type="entry name" value="AB_hydrolase_1"/>
</dbReference>
<dbReference type="PANTHER" id="PTHR46331:SF2">
    <property type="entry name" value="VALACYCLOVIR HYDROLASE"/>
    <property type="match status" value="1"/>
</dbReference>
<dbReference type="EMBL" id="JBJJXI010000051">
    <property type="protein sequence ID" value="KAL3400419.1"/>
    <property type="molecule type" value="Genomic_DNA"/>
</dbReference>
<feature type="domain" description="AB hydrolase-1" evidence="1">
    <location>
        <begin position="65"/>
        <end position="167"/>
    </location>
</feature>
<dbReference type="InterPro" id="IPR029058">
    <property type="entry name" value="AB_hydrolase_fold"/>
</dbReference>
<evidence type="ECO:0000313" key="3">
    <source>
        <dbReference type="Proteomes" id="UP001627154"/>
    </source>
</evidence>
<comment type="caution">
    <text evidence="2">The sequence shown here is derived from an EMBL/GenBank/DDBJ whole genome shotgun (WGS) entry which is preliminary data.</text>
</comment>
<organism evidence="2 3">
    <name type="scientific">Trichogramma kaykai</name>
    <dbReference type="NCBI Taxonomy" id="54128"/>
    <lineage>
        <taxon>Eukaryota</taxon>
        <taxon>Metazoa</taxon>
        <taxon>Ecdysozoa</taxon>
        <taxon>Arthropoda</taxon>
        <taxon>Hexapoda</taxon>
        <taxon>Insecta</taxon>
        <taxon>Pterygota</taxon>
        <taxon>Neoptera</taxon>
        <taxon>Endopterygota</taxon>
        <taxon>Hymenoptera</taxon>
        <taxon>Apocrita</taxon>
        <taxon>Proctotrupomorpha</taxon>
        <taxon>Chalcidoidea</taxon>
        <taxon>Trichogrammatidae</taxon>
        <taxon>Trichogramma</taxon>
    </lineage>
</organism>
<feature type="domain" description="AB hydrolase-1" evidence="1">
    <location>
        <begin position="173"/>
        <end position="279"/>
    </location>
</feature>
<dbReference type="PRINTS" id="PR00111">
    <property type="entry name" value="ABHYDROLASE"/>
</dbReference>
<evidence type="ECO:0000313" key="2">
    <source>
        <dbReference type="EMBL" id="KAL3400419.1"/>
    </source>
</evidence>
<dbReference type="Proteomes" id="UP001627154">
    <property type="component" value="Unassembled WGS sequence"/>
</dbReference>
<gene>
    <name evidence="2" type="ORF">TKK_006279</name>
</gene>
<sequence>MANVTLTMNYFNKSFRMYNGIFTSFLKNFTKACNLSTNASTAMEQTVRVENIDINYAKTGSGKHPVLLLPGALGTIWTDFKPQLEGLDKERLTVIAWDPPGYGESRPPARTFPANFFERDAEWAQKLMLKLGHEKFSLVGWSDGGITSLILAARYPENVRKMIVFGANAYIKPEEMDIYEKIRNIDSWSERMRAPLIEIYGEEYFRRTWSDWVDGMRGIFQSRNGDICKGEVKKINCPTLIIHGEKDPMVLREHPEFLKSHIPNSRVEYFEKGAHNLHLRFAKEFNEMVNKFLLE</sequence>
<dbReference type="Gene3D" id="3.40.50.1820">
    <property type="entry name" value="alpha/beta hydrolase"/>
    <property type="match status" value="1"/>
</dbReference>
<name>A0ABD2X5J4_9HYME</name>
<keyword evidence="3" id="KW-1185">Reference proteome</keyword>
<accession>A0ABD2X5J4</accession>
<proteinExistence type="predicted"/>
<dbReference type="PANTHER" id="PTHR46331">
    <property type="entry name" value="VALACYCLOVIR HYDROLASE"/>
    <property type="match status" value="1"/>
</dbReference>
<evidence type="ECO:0000259" key="1">
    <source>
        <dbReference type="Pfam" id="PF00561"/>
    </source>
</evidence>